<dbReference type="PROSITE" id="PS50977">
    <property type="entry name" value="HTH_TETR_2"/>
    <property type="match status" value="1"/>
</dbReference>
<dbReference type="GO" id="GO:0003677">
    <property type="term" value="F:DNA binding"/>
    <property type="evidence" value="ECO:0007669"/>
    <property type="project" value="UniProtKB-UniRule"/>
</dbReference>
<evidence type="ECO:0000256" key="3">
    <source>
        <dbReference type="ARBA" id="ARBA00023163"/>
    </source>
</evidence>
<dbReference type="Gene3D" id="1.10.357.10">
    <property type="entry name" value="Tetracycline Repressor, domain 2"/>
    <property type="match status" value="1"/>
</dbReference>
<dbReference type="EMBL" id="WMZU01000001">
    <property type="protein sequence ID" value="MTS25789.1"/>
    <property type="molecule type" value="Genomic_DNA"/>
</dbReference>
<dbReference type="Pfam" id="PF00440">
    <property type="entry name" value="TetR_N"/>
    <property type="match status" value="1"/>
</dbReference>
<evidence type="ECO:0000259" key="5">
    <source>
        <dbReference type="PROSITE" id="PS50977"/>
    </source>
</evidence>
<keyword evidence="3" id="KW-0804">Transcription</keyword>
<name>A0A6I2U2W9_9FIRM</name>
<dbReference type="EMBL" id="VUNJ01000007">
    <property type="protein sequence ID" value="MST91932.1"/>
    <property type="molecule type" value="Genomic_DNA"/>
</dbReference>
<evidence type="ECO:0000313" key="8">
    <source>
        <dbReference type="EMBL" id="MTS52438.1"/>
    </source>
</evidence>
<comment type="caution">
    <text evidence="6">The sequence shown here is derived from an EMBL/GenBank/DDBJ whole genome shotgun (WGS) entry which is preliminary data.</text>
</comment>
<evidence type="ECO:0000313" key="6">
    <source>
        <dbReference type="EMBL" id="MST91932.1"/>
    </source>
</evidence>
<dbReference type="SUPFAM" id="SSF46689">
    <property type="entry name" value="Homeodomain-like"/>
    <property type="match status" value="1"/>
</dbReference>
<dbReference type="Proteomes" id="UP000431913">
    <property type="component" value="Unassembled WGS sequence"/>
</dbReference>
<dbReference type="AlphaFoldDB" id="A0A6I2U2W9"/>
<dbReference type="InterPro" id="IPR036271">
    <property type="entry name" value="Tet_transcr_reg_TetR-rel_C_sf"/>
</dbReference>
<dbReference type="Proteomes" id="UP000472755">
    <property type="component" value="Unassembled WGS sequence"/>
</dbReference>
<feature type="domain" description="HTH tetR-type" evidence="5">
    <location>
        <begin position="12"/>
        <end position="72"/>
    </location>
</feature>
<evidence type="ECO:0000256" key="1">
    <source>
        <dbReference type="ARBA" id="ARBA00023015"/>
    </source>
</evidence>
<dbReference type="EMBL" id="WMZR01000018">
    <property type="protein sequence ID" value="MTS52438.1"/>
    <property type="molecule type" value="Genomic_DNA"/>
</dbReference>
<keyword evidence="2 4" id="KW-0238">DNA-binding</keyword>
<dbReference type="PANTHER" id="PTHR47506:SF1">
    <property type="entry name" value="HTH-TYPE TRANSCRIPTIONAL REGULATOR YJDC"/>
    <property type="match status" value="1"/>
</dbReference>
<evidence type="ECO:0000313" key="11">
    <source>
        <dbReference type="Proteomes" id="UP000472755"/>
    </source>
</evidence>
<dbReference type="SUPFAM" id="SSF48498">
    <property type="entry name" value="Tetracyclin repressor-like, C-terminal domain"/>
    <property type="match status" value="1"/>
</dbReference>
<evidence type="ECO:0000256" key="4">
    <source>
        <dbReference type="PROSITE-ProRule" id="PRU00335"/>
    </source>
</evidence>
<feature type="DNA-binding region" description="H-T-H motif" evidence="4">
    <location>
        <begin position="35"/>
        <end position="54"/>
    </location>
</feature>
<accession>A0A6I2U2W9</accession>
<protein>
    <submittedName>
        <fullName evidence="7">TetR family transcriptional regulator</fullName>
    </submittedName>
    <submittedName>
        <fullName evidence="6">TetR/AcrR family transcriptional regulator</fullName>
    </submittedName>
</protein>
<evidence type="ECO:0000313" key="9">
    <source>
        <dbReference type="Proteomes" id="UP000431913"/>
    </source>
</evidence>
<reference evidence="10 11" key="1">
    <citation type="journal article" date="2019" name="Nat. Med.">
        <title>A library of human gut bacterial isolates paired with longitudinal multiomics data enables mechanistic microbiome research.</title>
        <authorList>
            <person name="Poyet M."/>
            <person name="Groussin M."/>
            <person name="Gibbons S.M."/>
            <person name="Avila-Pacheco J."/>
            <person name="Jiang X."/>
            <person name="Kearney S.M."/>
            <person name="Perrotta A.R."/>
            <person name="Berdy B."/>
            <person name="Zhao S."/>
            <person name="Lieberman T.D."/>
            <person name="Swanson P.K."/>
            <person name="Smith M."/>
            <person name="Roesemann S."/>
            <person name="Alexander J.E."/>
            <person name="Rich S.A."/>
            <person name="Livny J."/>
            <person name="Vlamakis H."/>
            <person name="Clish C."/>
            <person name="Bullock K."/>
            <person name="Deik A."/>
            <person name="Scott J."/>
            <person name="Pierce K.A."/>
            <person name="Xavier R.J."/>
            <person name="Alm E.J."/>
        </authorList>
    </citation>
    <scope>NUCLEOTIDE SEQUENCE [LARGE SCALE GENOMIC DNA]</scope>
    <source>
        <strain evidence="7 11">BIOML-A4</strain>
        <strain evidence="8 10">BIOML-A7</strain>
    </source>
</reference>
<organism evidence="6 9">
    <name type="scientific">Ruthenibacterium lactatiformans</name>
    <dbReference type="NCBI Taxonomy" id="1550024"/>
    <lineage>
        <taxon>Bacteria</taxon>
        <taxon>Bacillati</taxon>
        <taxon>Bacillota</taxon>
        <taxon>Clostridia</taxon>
        <taxon>Eubacteriales</taxon>
        <taxon>Oscillospiraceae</taxon>
        <taxon>Ruthenibacterium</taxon>
    </lineage>
</organism>
<keyword evidence="1" id="KW-0805">Transcription regulation</keyword>
<evidence type="ECO:0000313" key="10">
    <source>
        <dbReference type="Proteomes" id="UP000449193"/>
    </source>
</evidence>
<sequence>MGAIAMAAPLGTQIRERILESAAALMEERSFFDISLADIARAARISKGTLYYYYNSRDAILFDLTDRYLQKLSDDLLAWVDNEEKDTSLPRLLRYTFSRGVYDKSGSMRLFLIAEAVSGKGDVRDKLLEKYAHFKNVLAQKIAARKPGADGEYLAWLTLTVMDGMLVQSQLKNPALDTDAFIEATARLITEC</sequence>
<gene>
    <name evidence="6" type="ORF">FYJ76_08270</name>
    <name evidence="8" type="ORF">GMD52_12940</name>
    <name evidence="7" type="ORF">GMD59_00610</name>
</gene>
<proteinExistence type="predicted"/>
<dbReference type="PANTHER" id="PTHR47506">
    <property type="entry name" value="TRANSCRIPTIONAL REGULATORY PROTEIN"/>
    <property type="match status" value="1"/>
</dbReference>
<evidence type="ECO:0000313" key="7">
    <source>
        <dbReference type="EMBL" id="MTS25789.1"/>
    </source>
</evidence>
<reference evidence="6 9" key="2">
    <citation type="submission" date="2019-08" db="EMBL/GenBank/DDBJ databases">
        <title>In-depth cultivation of the pig gut microbiome towards novel bacterial diversity and tailored functional studies.</title>
        <authorList>
            <person name="Wylensek D."/>
            <person name="Hitch T.C.A."/>
            <person name="Clavel T."/>
        </authorList>
    </citation>
    <scope>NUCLEOTIDE SEQUENCE [LARGE SCALE GENOMIC DNA]</scope>
    <source>
        <strain evidence="6 9">WCA3-601-WT-6J</strain>
    </source>
</reference>
<dbReference type="Proteomes" id="UP000449193">
    <property type="component" value="Unassembled WGS sequence"/>
</dbReference>
<evidence type="ECO:0000256" key="2">
    <source>
        <dbReference type="ARBA" id="ARBA00023125"/>
    </source>
</evidence>
<dbReference type="InterPro" id="IPR009057">
    <property type="entry name" value="Homeodomain-like_sf"/>
</dbReference>
<dbReference type="InterPro" id="IPR001647">
    <property type="entry name" value="HTH_TetR"/>
</dbReference>
<dbReference type="PRINTS" id="PR00455">
    <property type="entry name" value="HTHTETR"/>
</dbReference>